<sequence>MDLDKFLYNSLLNGFTIMGINNKNLERISLRQLVVEKKQELFRVLYEYFELGLRAGIFGNGGKLSGSNDRLWTGFNHGPYVYFVHRQPQPKKSPTPQFNPLLNNIPQRKKKDKVIRLMKS</sequence>
<accession>A0A0F9FNX4</accession>
<proteinExistence type="predicted"/>
<protein>
    <submittedName>
        <fullName evidence="1">Uncharacterized protein</fullName>
    </submittedName>
</protein>
<organism evidence="1">
    <name type="scientific">marine sediment metagenome</name>
    <dbReference type="NCBI Taxonomy" id="412755"/>
    <lineage>
        <taxon>unclassified sequences</taxon>
        <taxon>metagenomes</taxon>
        <taxon>ecological metagenomes</taxon>
    </lineage>
</organism>
<dbReference type="AlphaFoldDB" id="A0A0F9FNX4"/>
<name>A0A0F9FNX4_9ZZZZ</name>
<comment type="caution">
    <text evidence="1">The sequence shown here is derived from an EMBL/GenBank/DDBJ whole genome shotgun (WGS) entry which is preliminary data.</text>
</comment>
<dbReference type="EMBL" id="LAZR01020645">
    <property type="protein sequence ID" value="KKL88159.1"/>
    <property type="molecule type" value="Genomic_DNA"/>
</dbReference>
<reference evidence="1" key="1">
    <citation type="journal article" date="2015" name="Nature">
        <title>Complex archaea that bridge the gap between prokaryotes and eukaryotes.</title>
        <authorList>
            <person name="Spang A."/>
            <person name="Saw J.H."/>
            <person name="Jorgensen S.L."/>
            <person name="Zaremba-Niedzwiedzka K."/>
            <person name="Martijn J."/>
            <person name="Lind A.E."/>
            <person name="van Eijk R."/>
            <person name="Schleper C."/>
            <person name="Guy L."/>
            <person name="Ettema T.J."/>
        </authorList>
    </citation>
    <scope>NUCLEOTIDE SEQUENCE</scope>
</reference>
<gene>
    <name evidence="1" type="ORF">LCGC14_1927480</name>
</gene>
<evidence type="ECO:0000313" key="1">
    <source>
        <dbReference type="EMBL" id="KKL88159.1"/>
    </source>
</evidence>